<evidence type="ECO:0000256" key="1">
    <source>
        <dbReference type="SAM" id="MobiDB-lite"/>
    </source>
</evidence>
<dbReference type="EMBL" id="KZ678142">
    <property type="protein sequence ID" value="PSN62060.1"/>
    <property type="molecule type" value="Genomic_DNA"/>
</dbReference>
<dbReference type="SUPFAM" id="SSF48452">
    <property type="entry name" value="TPR-like"/>
    <property type="match status" value="1"/>
</dbReference>
<protein>
    <submittedName>
        <fullName evidence="2">Uncharacterized protein</fullName>
    </submittedName>
</protein>
<evidence type="ECO:0000313" key="3">
    <source>
        <dbReference type="Proteomes" id="UP000240883"/>
    </source>
</evidence>
<feature type="region of interest" description="Disordered" evidence="1">
    <location>
        <begin position="163"/>
        <end position="190"/>
    </location>
</feature>
<accession>A0A2T2N9L5</accession>
<dbReference type="Proteomes" id="UP000240883">
    <property type="component" value="Unassembled WGS sequence"/>
</dbReference>
<dbReference type="Gene3D" id="1.25.40.10">
    <property type="entry name" value="Tetratricopeptide repeat domain"/>
    <property type="match status" value="1"/>
</dbReference>
<gene>
    <name evidence="2" type="ORF">BS50DRAFT_650513</name>
</gene>
<feature type="compositionally biased region" description="Low complexity" evidence="1">
    <location>
        <begin position="173"/>
        <end position="183"/>
    </location>
</feature>
<sequence>MDVHDRLEEGLVLGTDMLRSMELMNIPIIHPLWHPIWRGISYLELEKRNYDVAHDYCELARKNAVEILGSHHSLTLTLTHDLGRIALARSKHREAERYYREVIQTASHLVKYDSMVDLGYIFELREELEQAENMYQRGLNGYRKFLGSGHWVTCKAEKNLSNVQRKREEMHANVTTNNTTTRTSPSKELS</sequence>
<evidence type="ECO:0000313" key="2">
    <source>
        <dbReference type="EMBL" id="PSN62060.1"/>
    </source>
</evidence>
<keyword evidence="3" id="KW-1185">Reference proteome</keyword>
<reference evidence="2 3" key="1">
    <citation type="journal article" date="2018" name="Front. Microbiol.">
        <title>Genome-Wide Analysis of Corynespora cassiicola Leaf Fall Disease Putative Effectors.</title>
        <authorList>
            <person name="Lopez D."/>
            <person name="Ribeiro S."/>
            <person name="Label P."/>
            <person name="Fumanal B."/>
            <person name="Venisse J.S."/>
            <person name="Kohler A."/>
            <person name="de Oliveira R.R."/>
            <person name="Labutti K."/>
            <person name="Lipzen A."/>
            <person name="Lail K."/>
            <person name="Bauer D."/>
            <person name="Ohm R.A."/>
            <person name="Barry K.W."/>
            <person name="Spatafora J."/>
            <person name="Grigoriev I.V."/>
            <person name="Martin F.M."/>
            <person name="Pujade-Renaud V."/>
        </authorList>
    </citation>
    <scope>NUCLEOTIDE SEQUENCE [LARGE SCALE GENOMIC DNA]</scope>
    <source>
        <strain evidence="2 3">Philippines</strain>
    </source>
</reference>
<proteinExistence type="predicted"/>
<name>A0A2T2N9L5_CORCC</name>
<dbReference type="Pfam" id="PF13424">
    <property type="entry name" value="TPR_12"/>
    <property type="match status" value="1"/>
</dbReference>
<dbReference type="InterPro" id="IPR011990">
    <property type="entry name" value="TPR-like_helical_dom_sf"/>
</dbReference>
<organism evidence="2 3">
    <name type="scientific">Corynespora cassiicola Philippines</name>
    <dbReference type="NCBI Taxonomy" id="1448308"/>
    <lineage>
        <taxon>Eukaryota</taxon>
        <taxon>Fungi</taxon>
        <taxon>Dikarya</taxon>
        <taxon>Ascomycota</taxon>
        <taxon>Pezizomycotina</taxon>
        <taxon>Dothideomycetes</taxon>
        <taxon>Pleosporomycetidae</taxon>
        <taxon>Pleosporales</taxon>
        <taxon>Corynesporascaceae</taxon>
        <taxon>Corynespora</taxon>
    </lineage>
</organism>
<dbReference type="AlphaFoldDB" id="A0A2T2N9L5"/>